<dbReference type="InterPro" id="IPR018232">
    <property type="entry name" value="Glyco_hydro_37_CS"/>
</dbReference>
<dbReference type="AlphaFoldDB" id="A0A7Z7JAN8"/>
<gene>
    <name evidence="4" type="ORF">CBM2594_B10360</name>
</gene>
<name>A0A7Z7JAN8_9BURK</name>
<feature type="region of interest" description="Disordered" evidence="3">
    <location>
        <begin position="446"/>
        <end position="483"/>
    </location>
</feature>
<protein>
    <submittedName>
        <fullName evidence="4">Trehalase (Modular protein)</fullName>
        <ecNumber evidence="4">3.2.1.28</ecNumber>
    </submittedName>
</protein>
<feature type="compositionally biased region" description="Gly residues" evidence="3">
    <location>
        <begin position="462"/>
        <end position="472"/>
    </location>
</feature>
<proteinExistence type="predicted"/>
<dbReference type="GO" id="GO:0004555">
    <property type="term" value="F:alpha,alpha-trehalase activity"/>
    <property type="evidence" value="ECO:0007669"/>
    <property type="project" value="UniProtKB-EC"/>
</dbReference>
<organism evidence="4 5">
    <name type="scientific">Cupriavidus taiwanensis</name>
    <dbReference type="NCBI Taxonomy" id="164546"/>
    <lineage>
        <taxon>Bacteria</taxon>
        <taxon>Pseudomonadati</taxon>
        <taxon>Pseudomonadota</taxon>
        <taxon>Betaproteobacteria</taxon>
        <taxon>Burkholderiales</taxon>
        <taxon>Burkholderiaceae</taxon>
        <taxon>Cupriavidus</taxon>
    </lineage>
</organism>
<sequence>MRPTGKPDTDSAVPPSPAAASGSTVPRSAPATPDGAGAVAGPAAAPGKIHRAAQPGLITHRDCPPPHALPGCACADMLSPAARYCELFVDVQHSGLFADSKTFPDCIPNCDPDLIVARYRETRDTPGFSLADFVQAHFTRATVPDSHYVSDPDSTLREHIDGLWPVLTRAPVAHPPLSSLLPLPHRYVVPGGRFGELYYWDSYFTMHGLARSGHGDLMVEMTRNFAYLIDTYGLVPNGTRNYYLSRSQPPVFALMVDLLERERLASALDFLPQLRREYAFWMDGADGLCPGHAHRRVVCLPDGALLNRFWDDRPWPREEAFLEDMETALRSGRPHHMVFRDLRAAAESGWDFSSRWLDAPDPRAGQPADLATIRTTAMLPVDLNALLWHLETRLAALCEQAGDAAAQAYRAAAQRREAAILQYLWDGAAGVFVDYDWCRAAPVPDRGHRDAALSRPGQSAAGPGGGAGGAGAAAGRRWPGHDGMRLGPAMGPAQRLGAAAVAGGRRPGALWPRGAGARNCAALAGHRGQPVHARMQAGREIPHPAYRRRGPRRGRRRVSAAGRIWVDQCGGWCVDGALRRGAGNVPGGGCGGFLVSVPLLTGGWLLLVTCCRLLNRLVPPCWAGHFLAERQKVTKKRVACAAGNQFRGVGDSGGGAFRLAWVPVRPCYAM</sequence>
<dbReference type="NCBIfam" id="NF009773">
    <property type="entry name" value="PRK13270.1"/>
    <property type="match status" value="1"/>
</dbReference>
<evidence type="ECO:0000256" key="3">
    <source>
        <dbReference type="SAM" id="MobiDB-lite"/>
    </source>
</evidence>
<dbReference type="InterPro" id="IPR008928">
    <property type="entry name" value="6-hairpin_glycosidase_sf"/>
</dbReference>
<evidence type="ECO:0000256" key="1">
    <source>
        <dbReference type="ARBA" id="ARBA00022801"/>
    </source>
</evidence>
<dbReference type="EC" id="3.2.1.28" evidence="4"/>
<dbReference type="PANTHER" id="PTHR23403:SF8">
    <property type="entry name" value="CYTOPLASMIC TREHALASE"/>
    <property type="match status" value="1"/>
</dbReference>
<dbReference type="GO" id="GO:0005993">
    <property type="term" value="P:trehalose catabolic process"/>
    <property type="evidence" value="ECO:0007669"/>
    <property type="project" value="TreeGrafter"/>
</dbReference>
<reference evidence="4 5" key="1">
    <citation type="submission" date="2018-01" db="EMBL/GenBank/DDBJ databases">
        <authorList>
            <person name="Clerissi C."/>
        </authorList>
    </citation>
    <scope>NUCLEOTIDE SEQUENCE [LARGE SCALE GENOMIC DNA]</scope>
    <source>
        <strain evidence="4">Cupriavidus taiwanensis STM 6021</strain>
    </source>
</reference>
<feature type="compositionally biased region" description="Low complexity" evidence="3">
    <location>
        <begin position="10"/>
        <end position="46"/>
    </location>
</feature>
<dbReference type="PRINTS" id="PR00744">
    <property type="entry name" value="GLHYDRLASE37"/>
</dbReference>
<dbReference type="Pfam" id="PF01204">
    <property type="entry name" value="Trehalase"/>
    <property type="match status" value="1"/>
</dbReference>
<accession>A0A7Z7JAN8</accession>
<keyword evidence="1 4" id="KW-0378">Hydrolase</keyword>
<dbReference type="InterPro" id="IPR001661">
    <property type="entry name" value="Glyco_hydro_37"/>
</dbReference>
<keyword evidence="2 4" id="KW-0326">Glycosidase</keyword>
<evidence type="ECO:0000256" key="2">
    <source>
        <dbReference type="ARBA" id="ARBA00023295"/>
    </source>
</evidence>
<dbReference type="InterPro" id="IPR012341">
    <property type="entry name" value="6hp_glycosidase-like_sf"/>
</dbReference>
<dbReference type="PANTHER" id="PTHR23403">
    <property type="entry name" value="TREHALASE"/>
    <property type="match status" value="1"/>
</dbReference>
<dbReference type="Gene3D" id="1.50.10.10">
    <property type="match status" value="1"/>
</dbReference>
<dbReference type="EMBL" id="LT978514">
    <property type="protein sequence ID" value="SPC21256.1"/>
    <property type="molecule type" value="Genomic_DNA"/>
</dbReference>
<evidence type="ECO:0000313" key="4">
    <source>
        <dbReference type="EMBL" id="SPC21256.1"/>
    </source>
</evidence>
<evidence type="ECO:0000313" key="5">
    <source>
        <dbReference type="Proteomes" id="UP000257139"/>
    </source>
</evidence>
<feature type="region of interest" description="Disordered" evidence="3">
    <location>
        <begin position="1"/>
        <end position="46"/>
    </location>
</feature>
<dbReference type="SUPFAM" id="SSF48208">
    <property type="entry name" value="Six-hairpin glycosidases"/>
    <property type="match status" value="1"/>
</dbReference>
<dbReference type="PROSITE" id="PS00927">
    <property type="entry name" value="TREHALASE_1"/>
    <property type="match status" value="1"/>
</dbReference>
<dbReference type="Proteomes" id="UP000257139">
    <property type="component" value="Chromosome CBM2594_b"/>
</dbReference>